<dbReference type="SUPFAM" id="SSF69593">
    <property type="entry name" value="Glycerol-3-phosphate (1)-acyltransferase"/>
    <property type="match status" value="1"/>
</dbReference>
<evidence type="ECO:0000256" key="1">
    <source>
        <dbReference type="ARBA" id="ARBA00008655"/>
    </source>
</evidence>
<dbReference type="PANTHER" id="PTHR10983">
    <property type="entry name" value="1-ACYLGLYCEROL-3-PHOSPHATE ACYLTRANSFERASE-RELATED"/>
    <property type="match status" value="1"/>
</dbReference>
<keyword evidence="4" id="KW-0472">Membrane</keyword>
<evidence type="ECO:0000313" key="6">
    <source>
        <dbReference type="EMBL" id="CAJ0583137.1"/>
    </source>
</evidence>
<dbReference type="PANTHER" id="PTHR10983:SF14">
    <property type="entry name" value="1-ACYL-SN-GLYCEROL-3-PHOSPHATE ACYLTRANSFERASE ACL-12-RELATED"/>
    <property type="match status" value="1"/>
</dbReference>
<dbReference type="InterPro" id="IPR032098">
    <property type="entry name" value="Acyltransf_C"/>
</dbReference>
<dbReference type="Pfam" id="PF16076">
    <property type="entry name" value="Acyltransf_C"/>
    <property type="match status" value="1"/>
</dbReference>
<reference evidence="6" key="1">
    <citation type="submission" date="2023-06" db="EMBL/GenBank/DDBJ databases">
        <authorList>
            <person name="Delattre M."/>
        </authorList>
    </citation>
    <scope>NUCLEOTIDE SEQUENCE</scope>
    <source>
        <strain evidence="6">AF72</strain>
    </source>
</reference>
<feature type="transmembrane region" description="Helical" evidence="4">
    <location>
        <begin position="50"/>
        <end position="70"/>
    </location>
</feature>
<organism evidence="6 7">
    <name type="scientific">Mesorhabditis spiculigera</name>
    <dbReference type="NCBI Taxonomy" id="96644"/>
    <lineage>
        <taxon>Eukaryota</taxon>
        <taxon>Metazoa</taxon>
        <taxon>Ecdysozoa</taxon>
        <taxon>Nematoda</taxon>
        <taxon>Chromadorea</taxon>
        <taxon>Rhabditida</taxon>
        <taxon>Rhabditina</taxon>
        <taxon>Rhabditomorpha</taxon>
        <taxon>Rhabditoidea</taxon>
        <taxon>Rhabditidae</taxon>
        <taxon>Mesorhabditinae</taxon>
        <taxon>Mesorhabditis</taxon>
    </lineage>
</organism>
<keyword evidence="3" id="KW-0012">Acyltransferase</keyword>
<dbReference type="GO" id="GO:0016746">
    <property type="term" value="F:acyltransferase activity"/>
    <property type="evidence" value="ECO:0007669"/>
    <property type="project" value="UniProtKB-KW"/>
</dbReference>
<keyword evidence="7" id="KW-1185">Reference proteome</keyword>
<dbReference type="InterPro" id="IPR002123">
    <property type="entry name" value="Plipid/glycerol_acylTrfase"/>
</dbReference>
<keyword evidence="2" id="KW-0808">Transferase</keyword>
<dbReference type="GO" id="GO:0036149">
    <property type="term" value="P:phosphatidylinositol acyl-chain remodeling"/>
    <property type="evidence" value="ECO:0007669"/>
    <property type="project" value="TreeGrafter"/>
</dbReference>
<feature type="non-terminal residue" evidence="6">
    <location>
        <position position="386"/>
    </location>
</feature>
<dbReference type="Proteomes" id="UP001177023">
    <property type="component" value="Unassembled WGS sequence"/>
</dbReference>
<dbReference type="AlphaFoldDB" id="A0AA36D9D7"/>
<gene>
    <name evidence="6" type="ORF">MSPICULIGERA_LOCUS21239</name>
</gene>
<accession>A0AA36D9D7</accession>
<comment type="caution">
    <text evidence="6">The sequence shown here is derived from an EMBL/GenBank/DDBJ whole genome shotgun (WGS) entry which is preliminary data.</text>
</comment>
<comment type="similarity">
    <text evidence="1">Belongs to the 1-acyl-sn-glycerol-3-phosphate acyltransferase family.</text>
</comment>
<evidence type="ECO:0000256" key="3">
    <source>
        <dbReference type="ARBA" id="ARBA00023315"/>
    </source>
</evidence>
<evidence type="ECO:0000259" key="5">
    <source>
        <dbReference type="SMART" id="SM00563"/>
    </source>
</evidence>
<dbReference type="GO" id="GO:0005783">
    <property type="term" value="C:endoplasmic reticulum"/>
    <property type="evidence" value="ECO:0007669"/>
    <property type="project" value="TreeGrafter"/>
</dbReference>
<keyword evidence="4" id="KW-0812">Transmembrane</keyword>
<evidence type="ECO:0000256" key="4">
    <source>
        <dbReference type="SAM" id="Phobius"/>
    </source>
</evidence>
<dbReference type="EMBL" id="CATQJA010002665">
    <property type="protein sequence ID" value="CAJ0583137.1"/>
    <property type="molecule type" value="Genomic_DNA"/>
</dbReference>
<evidence type="ECO:0000256" key="2">
    <source>
        <dbReference type="ARBA" id="ARBA00022679"/>
    </source>
</evidence>
<protein>
    <recommendedName>
        <fullName evidence="5">Phospholipid/glycerol acyltransferase domain-containing protein</fullName>
    </recommendedName>
</protein>
<proteinExistence type="inferred from homology"/>
<dbReference type="CDD" id="cd07990">
    <property type="entry name" value="LPLAT_LCLAT1-like"/>
    <property type="match status" value="1"/>
</dbReference>
<name>A0AA36D9D7_9BILA</name>
<evidence type="ECO:0000313" key="7">
    <source>
        <dbReference type="Proteomes" id="UP001177023"/>
    </source>
</evidence>
<feature type="domain" description="Phospholipid/glycerol acyltransferase" evidence="5">
    <location>
        <begin position="116"/>
        <end position="240"/>
    </location>
</feature>
<dbReference type="SMART" id="SM00563">
    <property type="entry name" value="PlsC"/>
    <property type="match status" value="1"/>
</dbReference>
<sequence>MLGAAISPADGGVHVDAKLSIDDMPASQVLDFRRCICIIGATYFFVMTTFVVPIACFTTCVLILMPLMFINMKLFNKLENALCKLVNDHWVTTAYYCGLEIREYGTNVANYVNDKCLYLANHLGLIDHFIVMTALHTCGNVSGSWMWVIYNIWKFTPLGAMWILHGNFFVNGGLNQRIKLLKTFKEHLKKYFARHNYSWVVMYPEGSRFYLIRESAAAFAKKMGLKPLQHCAYPRTGAAHAVMEVLAPSKENPSVARIGEGEPIKYIIDATLGYPKGTVMDLASAIMGDFPNNDPSIAIHHEVIPVDPAWADEERLQEFLYERYQKKNELLDEFYRTGHFPGARRGVVNVNGWTMLKAQLFWAGAYYLHYIIWMRPIWQMLIASIF</sequence>
<keyword evidence="4" id="KW-1133">Transmembrane helix</keyword>
<dbReference type="Pfam" id="PF01553">
    <property type="entry name" value="Acyltransferase"/>
    <property type="match status" value="1"/>
</dbReference>